<dbReference type="GeneID" id="26906607"/>
<accession>A0A0N0DTY0</accession>
<dbReference type="InterPro" id="IPR000719">
    <property type="entry name" value="Prot_kinase_dom"/>
</dbReference>
<reference evidence="7 8" key="1">
    <citation type="submission" date="2015-07" db="EMBL/GenBank/DDBJ databases">
        <title>High-quality genome of monoxenous trypanosomatid Leptomonas pyrrhocoris.</title>
        <authorList>
            <person name="Flegontov P."/>
            <person name="Butenko A."/>
            <person name="Firsov S."/>
            <person name="Vlcek C."/>
            <person name="Logacheva M.D."/>
            <person name="Field M."/>
            <person name="Filatov D."/>
            <person name="Flegontova O."/>
            <person name="Gerasimov E."/>
            <person name="Jackson A.P."/>
            <person name="Kelly S."/>
            <person name="Opperdoes F."/>
            <person name="O'Reilly A."/>
            <person name="Votypka J."/>
            <person name="Yurchenko V."/>
            <person name="Lukes J."/>
        </authorList>
    </citation>
    <scope>NUCLEOTIDE SEQUENCE [LARGE SCALE GENOMIC DNA]</scope>
    <source>
        <strain evidence="7">H10</strain>
    </source>
</reference>
<feature type="compositionally biased region" description="Low complexity" evidence="5">
    <location>
        <begin position="250"/>
        <end position="261"/>
    </location>
</feature>
<dbReference type="AlphaFoldDB" id="A0A0N0DTY0"/>
<feature type="region of interest" description="Disordered" evidence="5">
    <location>
        <begin position="1148"/>
        <end position="1183"/>
    </location>
</feature>
<dbReference type="PANTHER" id="PTHR48012:SF26">
    <property type="entry name" value="SERINE_THREONINE-PROTEIN KINASE DDB_G0283821-RELATED"/>
    <property type="match status" value="1"/>
</dbReference>
<evidence type="ECO:0000313" key="7">
    <source>
        <dbReference type="EMBL" id="KPA78138.1"/>
    </source>
</evidence>
<evidence type="ECO:0000256" key="3">
    <source>
        <dbReference type="ARBA" id="ARBA00022840"/>
    </source>
</evidence>
<feature type="region of interest" description="Disordered" evidence="5">
    <location>
        <begin position="1042"/>
        <end position="1081"/>
    </location>
</feature>
<dbReference type="SMART" id="SM00220">
    <property type="entry name" value="S_TKc"/>
    <property type="match status" value="1"/>
</dbReference>
<feature type="compositionally biased region" description="Low complexity" evidence="5">
    <location>
        <begin position="678"/>
        <end position="688"/>
    </location>
</feature>
<dbReference type="SUPFAM" id="SSF56112">
    <property type="entry name" value="Protein kinase-like (PK-like)"/>
    <property type="match status" value="1"/>
</dbReference>
<dbReference type="InterPro" id="IPR008271">
    <property type="entry name" value="Ser/Thr_kinase_AS"/>
</dbReference>
<feature type="compositionally biased region" description="Basic and acidic residues" evidence="5">
    <location>
        <begin position="161"/>
        <end position="170"/>
    </location>
</feature>
<feature type="region of interest" description="Disordered" evidence="5">
    <location>
        <begin position="336"/>
        <end position="406"/>
    </location>
</feature>
<feature type="region of interest" description="Disordered" evidence="5">
    <location>
        <begin position="633"/>
        <end position="658"/>
    </location>
</feature>
<dbReference type="Proteomes" id="UP000037923">
    <property type="component" value="Unassembled WGS sequence"/>
</dbReference>
<feature type="compositionally biased region" description="Basic and acidic residues" evidence="5">
    <location>
        <begin position="689"/>
        <end position="702"/>
    </location>
</feature>
<dbReference type="GO" id="GO:0004674">
    <property type="term" value="F:protein serine/threonine kinase activity"/>
    <property type="evidence" value="ECO:0007669"/>
    <property type="project" value="UniProtKB-EC"/>
</dbReference>
<keyword evidence="8" id="KW-1185">Reference proteome</keyword>
<dbReference type="PROSITE" id="PS00108">
    <property type="entry name" value="PROTEIN_KINASE_ST"/>
    <property type="match status" value="1"/>
</dbReference>
<dbReference type="RefSeq" id="XP_015656577.1">
    <property type="nucleotide sequence ID" value="XM_015804599.1"/>
</dbReference>
<dbReference type="InterPro" id="IPR017441">
    <property type="entry name" value="Protein_kinase_ATP_BS"/>
</dbReference>
<evidence type="ECO:0000256" key="2">
    <source>
        <dbReference type="ARBA" id="ARBA00022741"/>
    </source>
</evidence>
<organism evidence="7 8">
    <name type="scientific">Leptomonas pyrrhocoris</name>
    <name type="common">Firebug parasite</name>
    <dbReference type="NCBI Taxonomy" id="157538"/>
    <lineage>
        <taxon>Eukaryota</taxon>
        <taxon>Discoba</taxon>
        <taxon>Euglenozoa</taxon>
        <taxon>Kinetoplastea</taxon>
        <taxon>Metakinetoplastina</taxon>
        <taxon>Trypanosomatida</taxon>
        <taxon>Trypanosomatidae</taxon>
        <taxon>Leishmaniinae</taxon>
        <taxon>Leptomonas</taxon>
    </lineage>
</organism>
<keyword evidence="2 4" id="KW-0547">Nucleotide-binding</keyword>
<dbReference type="Gene3D" id="1.10.510.10">
    <property type="entry name" value="Transferase(Phosphotransferase) domain 1"/>
    <property type="match status" value="2"/>
</dbReference>
<feature type="region of interest" description="Disordered" evidence="5">
    <location>
        <begin position="678"/>
        <end position="702"/>
    </location>
</feature>
<comment type="caution">
    <text evidence="7">The sequence shown here is derived from an EMBL/GenBank/DDBJ whole genome shotgun (WGS) entry which is preliminary data.</text>
</comment>
<dbReference type="PROSITE" id="PS50011">
    <property type="entry name" value="PROTEIN_KINASE_DOM"/>
    <property type="match status" value="1"/>
</dbReference>
<feature type="compositionally biased region" description="Low complexity" evidence="5">
    <location>
        <begin position="775"/>
        <end position="790"/>
    </location>
</feature>
<dbReference type="OMA" id="SACDADH"/>
<dbReference type="GO" id="GO:0005524">
    <property type="term" value="F:ATP binding"/>
    <property type="evidence" value="ECO:0007669"/>
    <property type="project" value="UniProtKB-UniRule"/>
</dbReference>
<proteinExistence type="predicted"/>
<feature type="region of interest" description="Disordered" evidence="5">
    <location>
        <begin position="773"/>
        <end position="801"/>
    </location>
</feature>
<evidence type="ECO:0000256" key="4">
    <source>
        <dbReference type="PROSITE-ProRule" id="PRU10141"/>
    </source>
</evidence>
<feature type="region of interest" description="Disordered" evidence="5">
    <location>
        <begin position="458"/>
        <end position="484"/>
    </location>
</feature>
<dbReference type="VEuPathDB" id="TriTrypDB:LpyrH10_14_0330"/>
<feature type="compositionally biased region" description="Low complexity" evidence="5">
    <location>
        <begin position="471"/>
        <end position="483"/>
    </location>
</feature>
<dbReference type="PROSITE" id="PS00107">
    <property type="entry name" value="PROTEIN_KINASE_ATP"/>
    <property type="match status" value="1"/>
</dbReference>
<evidence type="ECO:0000256" key="5">
    <source>
        <dbReference type="SAM" id="MobiDB-lite"/>
    </source>
</evidence>
<dbReference type="GO" id="GO:0005737">
    <property type="term" value="C:cytoplasm"/>
    <property type="evidence" value="ECO:0007669"/>
    <property type="project" value="TreeGrafter"/>
</dbReference>
<dbReference type="PANTHER" id="PTHR48012">
    <property type="entry name" value="STERILE20-LIKE KINASE, ISOFORM B-RELATED"/>
    <property type="match status" value="1"/>
</dbReference>
<feature type="compositionally biased region" description="Low complexity" evidence="5">
    <location>
        <begin position="1064"/>
        <end position="1079"/>
    </location>
</feature>
<dbReference type="EMBL" id="LGTL01000014">
    <property type="protein sequence ID" value="KPA78138.1"/>
    <property type="molecule type" value="Genomic_DNA"/>
</dbReference>
<sequence length="1240" mass="130263">MAAVDTVKGRYSSYKLLNDVGRGGSARVYCAQDLATKKKVAVKQLFGNRAQDREDWLREVDALNTLNNHHCPHVVQYLDHMQQHDKLFLVEEYAEHGSLLRQLRQNGPMSEDVVCRFVFQILTTLHRMSQWNIIHGDVKASNVLLFDAEVVKLTDFALRSRGEGGAEHGGRGGGGIGELDNDNDEGGSGSVTALGSTTAGQTFSVDGTSSESRLTDSATPQRTRATTGAAAAAVVATVLLESSDESGTRSASAAEKPTAASSPPPPLAEFRGSVYWAAPEVLAGESSATAASDIWAVACTAIELLTGEPPYFDRSIPNATHHVLKSYYAVMEGAKPPAQAGTNEKDSATDSAAVAGAEQSPPNRSSEHTKHNASLDPQKEDVERGSGHADGVGDDTDPSSLMPPLPETLHLSEECRSFLRLCLCLRPAERASAGQLLQHPWFWDVVVPQLLQAAREGRGVVGGSPGEDDGGSNNSNNASSGTNAGAGGSRFAVIEKWVESNLLGDEEARCKAWLEGDALSLLVPVLTPRIMTPKYIGNVMRCFSHFAEANSALAPLFLNRLGATELWSVEELTSACDADHLVTLFRRCCEAQDPQVAVFTPTHPSALRFVLGLEKAKVQESVVALHRLLVEDAPPQQQQQGTPSTNVAANTAAAASSGDHIEPAELGEEHTTADAAAPHPDAAAAQDAARQRELQQQQRRERARERLLLDGGAAMLCHRVESQCKAAFLAGVPPTLEWSTINYFLEILETVEPLPGGQALLWGVQSGDGGELLNTKSSAAGTASGASVTTPRGDGAMGNNNTNVHSVHSLSSIAAEGSAAPPLASPRSATPRESLSPMSTVLLGPHVTLPAATAAATSSNVVNNVNGAAGTHNVSSSNIGNASFSAHADVEWTSSLSWMLAVQESAHHCCTAAVRLLLRYVPLAAEVKAEYVDKAGVSLTATLVLVASSAAVSTELRGAAVGCLPKLQSCSLRAARYLRDPIRCIPLLAMTLKQSASVPLLTTSMLAALRALTVEKQTFAACVGSPWVWDALTTLLKEVEAQGSGSKASNDKSAGKPHPDGIENGAASANSPSPPLSLGEARNAEQRRLRGMDGANGDDGSHSSDQKIASRAMLADIVALIAQWFADASPTALLSMATAAAAVHRSMALSSPTPPQPPPSSSVSLPPATTNNATSRSISLANPASPPSLPALLQRLRVQLTQLSHNEGLCNGDMLQHVDKALEFLMPLDLSVPVAAVPAK</sequence>
<dbReference type="InterPro" id="IPR050629">
    <property type="entry name" value="STE20/SPS1-PAK"/>
</dbReference>
<feature type="compositionally biased region" description="Basic and acidic residues" evidence="5">
    <location>
        <begin position="377"/>
        <end position="387"/>
    </location>
</feature>
<feature type="compositionally biased region" description="Low complexity" evidence="5">
    <location>
        <begin position="634"/>
        <end position="657"/>
    </location>
</feature>
<evidence type="ECO:0000313" key="8">
    <source>
        <dbReference type="Proteomes" id="UP000037923"/>
    </source>
</evidence>
<feature type="domain" description="Protein kinase" evidence="6">
    <location>
        <begin position="14"/>
        <end position="442"/>
    </location>
</feature>
<feature type="region of interest" description="Disordered" evidence="5">
    <location>
        <begin position="161"/>
        <end position="227"/>
    </location>
</feature>
<feature type="compositionally biased region" description="Polar residues" evidence="5">
    <location>
        <begin position="191"/>
        <end position="224"/>
    </location>
</feature>
<feature type="region of interest" description="Disordered" evidence="5">
    <location>
        <begin position="244"/>
        <end position="265"/>
    </location>
</feature>
<dbReference type="InterPro" id="IPR011009">
    <property type="entry name" value="Kinase-like_dom_sf"/>
</dbReference>
<feature type="binding site" evidence="4">
    <location>
        <position position="43"/>
    </location>
    <ligand>
        <name>ATP</name>
        <dbReference type="ChEBI" id="CHEBI:30616"/>
    </ligand>
</feature>
<feature type="compositionally biased region" description="Basic and acidic residues" evidence="5">
    <location>
        <begin position="1049"/>
        <end position="1061"/>
    </location>
</feature>
<evidence type="ECO:0000256" key="1">
    <source>
        <dbReference type="ARBA" id="ARBA00012513"/>
    </source>
</evidence>
<protein>
    <recommendedName>
        <fullName evidence="1">non-specific serine/threonine protein kinase</fullName>
        <ecNumber evidence="1">2.7.11.1</ecNumber>
    </recommendedName>
</protein>
<dbReference type="EC" id="2.7.11.1" evidence="1"/>
<dbReference type="Pfam" id="PF00069">
    <property type="entry name" value="Pkinase"/>
    <property type="match status" value="2"/>
</dbReference>
<evidence type="ECO:0000259" key="6">
    <source>
        <dbReference type="PROSITE" id="PS50011"/>
    </source>
</evidence>
<name>A0A0N0DTY0_LEPPY</name>
<gene>
    <name evidence="7" type="ORF">ABB37_06318</name>
</gene>
<keyword evidence="3 4" id="KW-0067">ATP-binding</keyword>
<dbReference type="OrthoDB" id="8693905at2759"/>